<dbReference type="InParanoid" id="A0A168NYX4"/>
<feature type="compositionally biased region" description="Basic and acidic residues" evidence="2">
    <location>
        <begin position="71"/>
        <end position="83"/>
    </location>
</feature>
<feature type="compositionally biased region" description="Polar residues" evidence="2">
    <location>
        <begin position="1052"/>
        <end position="1061"/>
    </location>
</feature>
<protein>
    <submittedName>
        <fullName evidence="3">Uncharacterized protein</fullName>
    </submittedName>
</protein>
<reference evidence="3" key="1">
    <citation type="submission" date="2016-04" db="EMBL/GenBank/DDBJ databases">
        <authorList>
            <person name="Evans L.H."/>
            <person name="Alamgir A."/>
            <person name="Owens N."/>
            <person name="Weber N.D."/>
            <person name="Virtaneva K."/>
            <person name="Barbian K."/>
            <person name="Babar A."/>
            <person name="Rosenke K."/>
        </authorList>
    </citation>
    <scope>NUCLEOTIDE SEQUENCE [LARGE SCALE GENOMIC DNA]</scope>
    <source>
        <strain evidence="3">CBS 101.48</strain>
    </source>
</reference>
<keyword evidence="4" id="KW-1185">Reference proteome</keyword>
<dbReference type="EMBL" id="LT553527">
    <property type="protein sequence ID" value="SAM01475.1"/>
    <property type="molecule type" value="Genomic_DNA"/>
</dbReference>
<evidence type="ECO:0000256" key="1">
    <source>
        <dbReference type="SAM" id="Coils"/>
    </source>
</evidence>
<evidence type="ECO:0000313" key="3">
    <source>
        <dbReference type="EMBL" id="SAM01475.1"/>
    </source>
</evidence>
<evidence type="ECO:0000313" key="4">
    <source>
        <dbReference type="Proteomes" id="UP000078561"/>
    </source>
</evidence>
<feature type="compositionally biased region" description="Basic and acidic residues" evidence="2">
    <location>
        <begin position="36"/>
        <end position="47"/>
    </location>
</feature>
<feature type="coiled-coil region" evidence="1">
    <location>
        <begin position="802"/>
        <end position="850"/>
    </location>
</feature>
<gene>
    <name evidence="3" type="primary">ABSGL_07216.1 scaffold 8717</name>
</gene>
<dbReference type="PANTHER" id="PTHR18937">
    <property type="entry name" value="STRUCTURAL MAINTENANCE OF CHROMOSOMES SMC FAMILY MEMBER"/>
    <property type="match status" value="1"/>
</dbReference>
<feature type="compositionally biased region" description="Low complexity" evidence="2">
    <location>
        <begin position="1068"/>
        <end position="1079"/>
    </location>
</feature>
<feature type="compositionally biased region" description="Low complexity" evidence="2">
    <location>
        <begin position="1095"/>
        <end position="1104"/>
    </location>
</feature>
<dbReference type="OrthoDB" id="2289094at2759"/>
<accession>A0A168NYX4</accession>
<feature type="coiled-coil region" evidence="1">
    <location>
        <begin position="201"/>
        <end position="268"/>
    </location>
</feature>
<keyword evidence="1" id="KW-0175">Coiled coil</keyword>
<feature type="region of interest" description="Disordered" evidence="2">
    <location>
        <begin position="1218"/>
        <end position="1270"/>
    </location>
</feature>
<dbReference type="SUPFAM" id="SSF57997">
    <property type="entry name" value="Tropomyosin"/>
    <property type="match status" value="1"/>
</dbReference>
<feature type="region of interest" description="Disordered" evidence="2">
    <location>
        <begin position="858"/>
        <end position="890"/>
    </location>
</feature>
<evidence type="ECO:0000256" key="2">
    <source>
        <dbReference type="SAM" id="MobiDB-lite"/>
    </source>
</evidence>
<dbReference type="Gene3D" id="1.10.287.1490">
    <property type="match status" value="1"/>
</dbReference>
<organism evidence="3">
    <name type="scientific">Absidia glauca</name>
    <name type="common">Pin mould</name>
    <dbReference type="NCBI Taxonomy" id="4829"/>
    <lineage>
        <taxon>Eukaryota</taxon>
        <taxon>Fungi</taxon>
        <taxon>Fungi incertae sedis</taxon>
        <taxon>Mucoromycota</taxon>
        <taxon>Mucoromycotina</taxon>
        <taxon>Mucoromycetes</taxon>
        <taxon>Mucorales</taxon>
        <taxon>Cunninghamellaceae</taxon>
        <taxon>Absidia</taxon>
    </lineage>
</organism>
<dbReference type="STRING" id="4829.A0A168NYX4"/>
<feature type="region of interest" description="Disordered" evidence="2">
    <location>
        <begin position="640"/>
        <end position="663"/>
    </location>
</feature>
<feature type="region of interest" description="Disordered" evidence="2">
    <location>
        <begin position="24"/>
        <end position="146"/>
    </location>
</feature>
<feature type="compositionally biased region" description="Polar residues" evidence="2">
    <location>
        <begin position="88"/>
        <end position="110"/>
    </location>
</feature>
<feature type="region of interest" description="Disordered" evidence="2">
    <location>
        <begin position="1032"/>
        <end position="1109"/>
    </location>
</feature>
<feature type="compositionally biased region" description="Low complexity" evidence="2">
    <location>
        <begin position="131"/>
        <end position="146"/>
    </location>
</feature>
<sequence length="1296" mass="146138">MVDQSAASSESLREAKLIAARKKLKKFQSRKLANNDNDKELLERKVSSDGSQTEGVVGVLFTDHGSPLAQSHDDTNQRLDSSRPETPIEQQDSVASSSTTHEHTSPQTIIGVSASPPASTKKPSHRYATTDSQQQPSSPSSSFSSLLGQLESELDQLARQFEQVDREKNNTVHHLLQALAEKHYLLEQDYGVVNQRLLESIQAHGSQVDEMETSLKTARDEIATLRDTDSQHGLTNYKDQWEQAMALVDQQKQKMAELEASNSDFQVETTRLIDMVNDLEETLAKTQADNYTKDCELKALYGKAADGNNNNRGDGEAATADAVARDALLANLKQMTQERNTLADKVKSLQVQLQADQDRLDTLGQAQIDLGVLTTQLEAKDGELRDLQATLATKETNAAAAYSETLSQLQLDHAAALKDATGKLEQQLVDLQQQLESKTQDHAVLVITKGELESAIDGLKQQLDKTKDAMDVKDGGINTLEASLKQLEQQHDTTKHQLQEATRHVEENEKTLYLLGDQIQHLETDRDQLKQQLHESQEAMISKDDALEQSTSRLVLLEEQYTSIQQTLGEKESLYADLLRSKAEVERQLQENDTSNQQLITDRVDHINQRIDQVTASYDAIEKKAIAFETNLKEHELSWRTKQSDWDGKSAHHNQISRDLDDKRMQLDTLQQSLTDSESQAKSHLDKLADMEARALEHQLYIGKLETEQHGFEEKGRFLEEQLTLVQGELEQQRALAERLEETRADLLDEKQRLETRLESSHGNLEAQQTLVDTLNTQLQSRSDKIELLEGKIKYLASSLEGNEWQQKCDALEQQLQDQTTAHQALEAEKKQQELALDDLKASMVKLQEHTTYLEHQLALERTTSTTDSTNRQSTEALDDTEGGQQNGQDGSLEAQLATLQQQLTEQTQLHDEKAAALVVANDKYGTIDRMLEQTRYHWMMEQTKVANMTEEISQLRWQLQHQVKDQQQLQRRLDETKQLLANRDQNTEALQWQVTDMESSVRYQLDQLNGQLKEAQEQVVEKSKQVDQLQQQLAAATATSHLDRQPPSNPLSPTIDTITNGAKEAHSSSSPSDRSPPSLIDSNLTAEAPPPPTIDVSTPPSSVSEREAALETELKELRQRLERQFDAFSTIRGELTTVRDRQLNVELNAQKEKESLLQERKGLELTIERLRTEYQEHLERMWSQHQAMREHHEEDLSLGREALDAAQVKLMQNGLSPVSENGFEWVNSDSEDDDEEGGKKGTDDDDNDDDEVTKPLLPTDKSPLVGQLPPLQKPAFFEFMETPRCSGCQTDVIDI</sequence>
<feature type="coiled-coil region" evidence="1">
    <location>
        <begin position="377"/>
        <end position="539"/>
    </location>
</feature>
<feature type="compositionally biased region" description="Polar residues" evidence="2">
    <location>
        <begin position="862"/>
        <end position="876"/>
    </location>
</feature>
<feature type="coiled-coil region" evidence="1">
    <location>
        <begin position="325"/>
        <end position="352"/>
    </location>
</feature>
<name>A0A168NYX4_ABSGL</name>
<feature type="coiled-coil region" evidence="1">
    <location>
        <begin position="723"/>
        <end position="757"/>
    </location>
</feature>
<proteinExistence type="predicted"/>
<dbReference type="Proteomes" id="UP000078561">
    <property type="component" value="Unassembled WGS sequence"/>
</dbReference>